<evidence type="ECO:0000259" key="1">
    <source>
        <dbReference type="Pfam" id="PF13701"/>
    </source>
</evidence>
<dbReference type="EMBL" id="LHYI01000029">
    <property type="protein sequence ID" value="KXB08148.1"/>
    <property type="molecule type" value="Genomic_DNA"/>
</dbReference>
<protein>
    <recommendedName>
        <fullName evidence="1">Transposase DDE domain-containing protein</fullName>
    </recommendedName>
</protein>
<dbReference type="Pfam" id="PF13701">
    <property type="entry name" value="DDE_Tnp_1_4"/>
    <property type="match status" value="1"/>
</dbReference>
<organism evidence="2 3">
    <name type="scientific">candidate division MSBL1 archaeon SCGC-AAA382M17</name>
    <dbReference type="NCBI Taxonomy" id="1698284"/>
    <lineage>
        <taxon>Archaea</taxon>
        <taxon>Methanobacteriati</taxon>
        <taxon>Methanobacteriota</taxon>
        <taxon>candidate division MSBL1</taxon>
    </lineage>
</organism>
<keyword evidence="3" id="KW-1185">Reference proteome</keyword>
<reference evidence="2 3" key="1">
    <citation type="journal article" date="2016" name="Sci. Rep.">
        <title>Metabolic traits of an uncultured archaeal lineage -MSBL1- from brine pools of the Red Sea.</title>
        <authorList>
            <person name="Mwirichia R."/>
            <person name="Alam I."/>
            <person name="Rashid M."/>
            <person name="Vinu M."/>
            <person name="Ba-Alawi W."/>
            <person name="Anthony Kamau A."/>
            <person name="Kamanda Ngugi D."/>
            <person name="Goker M."/>
            <person name="Klenk H.P."/>
            <person name="Bajic V."/>
            <person name="Stingl U."/>
        </authorList>
    </citation>
    <scope>NUCLEOTIDE SEQUENCE [LARGE SCALE GENOMIC DNA]</scope>
    <source>
        <strain evidence="2">SCGC-AAA382M17</strain>
    </source>
</reference>
<accession>A0ABR5TJD6</accession>
<evidence type="ECO:0000313" key="3">
    <source>
        <dbReference type="Proteomes" id="UP000070633"/>
    </source>
</evidence>
<proteinExistence type="predicted"/>
<feature type="domain" description="Transposase DDE" evidence="1">
    <location>
        <begin position="28"/>
        <end position="426"/>
    </location>
</feature>
<name>A0ABR5TJD6_9EURY</name>
<dbReference type="InterPro" id="IPR025668">
    <property type="entry name" value="Tnp_DDE_dom"/>
</dbReference>
<dbReference type="NCBIfam" id="NF033539">
    <property type="entry name" value="transpos_IS1380"/>
    <property type="match status" value="1"/>
</dbReference>
<dbReference type="Proteomes" id="UP000070633">
    <property type="component" value="Unassembled WGS sequence"/>
</dbReference>
<evidence type="ECO:0000313" key="2">
    <source>
        <dbReference type="EMBL" id="KXB08148.1"/>
    </source>
</evidence>
<dbReference type="InterPro" id="IPR047960">
    <property type="entry name" value="Transpos_IS1380"/>
</dbReference>
<gene>
    <name evidence="2" type="ORF">AKJ55_01395</name>
</gene>
<sequence>MIKIEKSTPTINPFGGINFVIDQINRSGINELIDNQLGRRPAQAEYSYSNLFKNLWSVFFCSGDCAEDLNEHLEPFLSRSPHEKIADADTVLRVLKSLKTEKETVISATGNPYEINKNDRLNQLNISILLLINLLNKHQYYDFDYDNEVLKTEKFDAQDTYKHCKGYFPGMATINGMPVYFENRDGNMHVKTNQEEVLERCYNMLETNGIKINRSRMDAGSYSKKIVDVVARHSRLFYIRANRCEALTNRLIEHKSWKKEEINHIEYEVCSIDYQPFSSEKAQEAANYRLVVMRCKKGDEQLDLFTRDNMKYRSILTNDYESSEKEIIEYYNQRGTEERTIDVLNNDFGWKNMPFSFMEENTVFLTVMMMCKNIYTWLIAIFSDKFTDLKKTFRLKKFIFRFITVPAKWIKRGGQMILKVFSPKPYEVLQI</sequence>
<comment type="caution">
    <text evidence="2">The sequence shown here is derived from an EMBL/GenBank/DDBJ whole genome shotgun (WGS) entry which is preliminary data.</text>
</comment>